<sequence length="37" mass="4063">MRFVGISRLAGDLVTEVEMKDLATKLKPLLPGFTLDS</sequence>
<evidence type="ECO:0000313" key="2">
    <source>
        <dbReference type="Proteomes" id="UP000186817"/>
    </source>
</evidence>
<evidence type="ECO:0000313" key="1">
    <source>
        <dbReference type="EMBL" id="OLP74431.1"/>
    </source>
</evidence>
<accession>A0A1Q9BUS1</accession>
<keyword evidence="2" id="KW-1185">Reference proteome</keyword>
<dbReference type="EMBL" id="LSRX01003737">
    <property type="protein sequence ID" value="OLP74431.1"/>
    <property type="molecule type" value="Genomic_DNA"/>
</dbReference>
<dbReference type="Proteomes" id="UP000186817">
    <property type="component" value="Unassembled WGS sequence"/>
</dbReference>
<comment type="caution">
    <text evidence="1">The sequence shown here is derived from an EMBL/GenBank/DDBJ whole genome shotgun (WGS) entry which is preliminary data.</text>
</comment>
<proteinExistence type="predicted"/>
<feature type="non-terminal residue" evidence="1">
    <location>
        <position position="37"/>
    </location>
</feature>
<name>A0A1Q9BUS1_SYMMI</name>
<organism evidence="1 2">
    <name type="scientific">Symbiodinium microadriaticum</name>
    <name type="common">Dinoflagellate</name>
    <name type="synonym">Zooxanthella microadriatica</name>
    <dbReference type="NCBI Taxonomy" id="2951"/>
    <lineage>
        <taxon>Eukaryota</taxon>
        <taxon>Sar</taxon>
        <taxon>Alveolata</taxon>
        <taxon>Dinophyceae</taxon>
        <taxon>Suessiales</taxon>
        <taxon>Symbiodiniaceae</taxon>
        <taxon>Symbiodinium</taxon>
    </lineage>
</organism>
<gene>
    <name evidence="1" type="ORF">AK812_SmicGene46030</name>
</gene>
<protein>
    <submittedName>
        <fullName evidence="1">Uncharacterized protein</fullName>
    </submittedName>
</protein>
<dbReference type="AlphaFoldDB" id="A0A1Q9BUS1"/>
<reference evidence="1 2" key="1">
    <citation type="submission" date="2016-02" db="EMBL/GenBank/DDBJ databases">
        <title>Genome analysis of coral dinoflagellate symbionts highlights evolutionary adaptations to a symbiotic lifestyle.</title>
        <authorList>
            <person name="Aranda M."/>
            <person name="Li Y."/>
            <person name="Liew Y.J."/>
            <person name="Baumgarten S."/>
            <person name="Simakov O."/>
            <person name="Wilson M."/>
            <person name="Piel J."/>
            <person name="Ashoor H."/>
            <person name="Bougouffa S."/>
            <person name="Bajic V.B."/>
            <person name="Ryu T."/>
            <person name="Ravasi T."/>
            <person name="Bayer T."/>
            <person name="Micklem G."/>
            <person name="Kim H."/>
            <person name="Bhak J."/>
            <person name="Lajeunesse T.C."/>
            <person name="Voolstra C.R."/>
        </authorList>
    </citation>
    <scope>NUCLEOTIDE SEQUENCE [LARGE SCALE GENOMIC DNA]</scope>
    <source>
        <strain evidence="1 2">CCMP2467</strain>
    </source>
</reference>